<evidence type="ECO:0000313" key="5">
    <source>
        <dbReference type="Proteomes" id="UP000199475"/>
    </source>
</evidence>
<dbReference type="PANTHER" id="PTHR10434">
    <property type="entry name" value="1-ACYL-SN-GLYCEROL-3-PHOSPHATE ACYLTRANSFERASE"/>
    <property type="match status" value="1"/>
</dbReference>
<protein>
    <submittedName>
        <fullName evidence="4">1-acyl-sn-glycerol-3-phosphate acyltransferases</fullName>
    </submittedName>
</protein>
<dbReference type="SUPFAM" id="SSF69593">
    <property type="entry name" value="Glycerol-3-phosphate (1)-acyltransferase"/>
    <property type="match status" value="1"/>
</dbReference>
<organism evidence="4 5">
    <name type="scientific">Tessaracoccus oleiagri</name>
    <dbReference type="NCBI Taxonomy" id="686624"/>
    <lineage>
        <taxon>Bacteria</taxon>
        <taxon>Bacillati</taxon>
        <taxon>Actinomycetota</taxon>
        <taxon>Actinomycetes</taxon>
        <taxon>Propionibacteriales</taxon>
        <taxon>Propionibacteriaceae</taxon>
        <taxon>Tessaracoccus</taxon>
    </lineage>
</organism>
<dbReference type="PANTHER" id="PTHR10434:SF55">
    <property type="entry name" value="POSSIBLE ACYLTRANSFERASE"/>
    <property type="match status" value="1"/>
</dbReference>
<evidence type="ECO:0000313" key="4">
    <source>
        <dbReference type="EMBL" id="SDL57525.1"/>
    </source>
</evidence>
<evidence type="ECO:0000256" key="2">
    <source>
        <dbReference type="ARBA" id="ARBA00023315"/>
    </source>
</evidence>
<dbReference type="CDD" id="cd07989">
    <property type="entry name" value="LPLAT_AGPAT-like"/>
    <property type="match status" value="1"/>
</dbReference>
<keyword evidence="5" id="KW-1185">Reference proteome</keyword>
<evidence type="ECO:0000259" key="3">
    <source>
        <dbReference type="SMART" id="SM00563"/>
    </source>
</evidence>
<reference evidence="4 5" key="1">
    <citation type="submission" date="2016-10" db="EMBL/GenBank/DDBJ databases">
        <authorList>
            <person name="de Groot N.N."/>
        </authorList>
    </citation>
    <scope>NUCLEOTIDE SEQUENCE [LARGE SCALE GENOMIC DNA]</scope>
    <source>
        <strain evidence="4 5">CGMCC 1.9159</strain>
    </source>
</reference>
<dbReference type="InterPro" id="IPR002123">
    <property type="entry name" value="Plipid/glycerol_acylTrfase"/>
</dbReference>
<keyword evidence="2 4" id="KW-0012">Acyltransferase</keyword>
<gene>
    <name evidence="4" type="ORF">SAMN04488242_2060</name>
</gene>
<accession>A0A1G9L7H6</accession>
<dbReference type="OrthoDB" id="9806008at2"/>
<dbReference type="AlphaFoldDB" id="A0A1G9L7H6"/>
<proteinExistence type="predicted"/>
<dbReference type="SMART" id="SM00563">
    <property type="entry name" value="PlsC"/>
    <property type="match status" value="1"/>
</dbReference>
<dbReference type="GO" id="GO:0005886">
    <property type="term" value="C:plasma membrane"/>
    <property type="evidence" value="ECO:0007669"/>
    <property type="project" value="TreeGrafter"/>
</dbReference>
<dbReference type="Pfam" id="PF01553">
    <property type="entry name" value="Acyltransferase"/>
    <property type="match status" value="1"/>
</dbReference>
<dbReference type="Proteomes" id="UP000199475">
    <property type="component" value="Unassembled WGS sequence"/>
</dbReference>
<dbReference type="GO" id="GO:0006654">
    <property type="term" value="P:phosphatidic acid biosynthetic process"/>
    <property type="evidence" value="ECO:0007669"/>
    <property type="project" value="TreeGrafter"/>
</dbReference>
<name>A0A1G9L7H6_9ACTN</name>
<dbReference type="STRING" id="686624.SAMN04488242_2060"/>
<dbReference type="EMBL" id="FNGP01000003">
    <property type="protein sequence ID" value="SDL57525.1"/>
    <property type="molecule type" value="Genomic_DNA"/>
</dbReference>
<sequence>MPQSESTTPVYRALGFVVRKIAAPVLTRRHFRGLEHVPARGPALVVANHIGNYDVLTLGDFLITAGRWPRFLGKADIWTVPGLRWLATRARQIPVERYTERAKDALRHAQTALEAGDLVGIYPEGTITRDPEGWPMLARNGAARLALATGVPVIPVAQLGAEEVLGGRHLRFRKLFNLRRRDVHVMAGPPVDLADLGTTSDPTDEQLAEATSRIMGAVTELYATLRGGRVPQLVWDPWREDYVER</sequence>
<evidence type="ECO:0000256" key="1">
    <source>
        <dbReference type="ARBA" id="ARBA00022679"/>
    </source>
</evidence>
<keyword evidence="1 4" id="KW-0808">Transferase</keyword>
<dbReference type="GO" id="GO:0003841">
    <property type="term" value="F:1-acylglycerol-3-phosphate O-acyltransferase activity"/>
    <property type="evidence" value="ECO:0007669"/>
    <property type="project" value="TreeGrafter"/>
</dbReference>
<dbReference type="RefSeq" id="WP_093251682.1">
    <property type="nucleotide sequence ID" value="NZ_FNGP01000003.1"/>
</dbReference>
<feature type="domain" description="Phospholipid/glycerol acyltransferase" evidence="3">
    <location>
        <begin position="43"/>
        <end position="161"/>
    </location>
</feature>